<evidence type="ECO:0000256" key="4">
    <source>
        <dbReference type="PROSITE-ProRule" id="PRU00473"/>
    </source>
</evidence>
<dbReference type="PROSITE" id="PS51257">
    <property type="entry name" value="PROKAR_LIPOPROTEIN"/>
    <property type="match status" value="1"/>
</dbReference>
<evidence type="ECO:0000256" key="2">
    <source>
        <dbReference type="ARBA" id="ARBA00023136"/>
    </source>
</evidence>
<dbReference type="SUPFAM" id="SSF103088">
    <property type="entry name" value="OmpA-like"/>
    <property type="match status" value="1"/>
</dbReference>
<keyword evidence="3" id="KW-0998">Cell outer membrane</keyword>
<evidence type="ECO:0000256" key="3">
    <source>
        <dbReference type="ARBA" id="ARBA00023237"/>
    </source>
</evidence>
<dbReference type="Proteomes" id="UP000003704">
    <property type="component" value="Unassembled WGS sequence"/>
</dbReference>
<dbReference type="PANTHER" id="PTHR30329:SF21">
    <property type="entry name" value="LIPOPROTEIN YIAD-RELATED"/>
    <property type="match status" value="1"/>
</dbReference>
<dbReference type="CDD" id="cd07185">
    <property type="entry name" value="OmpA_C-like"/>
    <property type="match status" value="1"/>
</dbReference>
<evidence type="ECO:0000256" key="1">
    <source>
        <dbReference type="ARBA" id="ARBA00004442"/>
    </source>
</evidence>
<sequence>MKMHARAGSVALGLAALTLAGCHNYVKRDEFDSTVAELRGNIETARAENREQIAALGRDLEGKLKNQEVAINDLQDKLILNMTAHFDFDKADLRAKDEKALDDVASVVNKRPDMKVTVEGYADSAGSAAYNKRLGQRRAEAVREHLVASGLPADKVTAVSYGDDKDKQLAPGAWGERGQANRRVALVIENGSNQLGAAETHQHGQMSATGR</sequence>
<keyword evidence="2 4" id="KW-0472">Membrane</keyword>
<dbReference type="STRING" id="1172194.WQQ_36590"/>
<evidence type="ECO:0000256" key="6">
    <source>
        <dbReference type="SAM" id="MobiDB-lite"/>
    </source>
</evidence>
<dbReference type="AlphaFoldDB" id="I7Z9I7"/>
<dbReference type="PROSITE" id="PS01068">
    <property type="entry name" value="OMPA_1"/>
    <property type="match status" value="1"/>
</dbReference>
<dbReference type="OrthoDB" id="1149075at2"/>
<dbReference type="InterPro" id="IPR050330">
    <property type="entry name" value="Bact_OuterMem_StrucFunc"/>
</dbReference>
<accession>I7Z9I7</accession>
<dbReference type="PROSITE" id="PS51123">
    <property type="entry name" value="OMPA_2"/>
    <property type="match status" value="1"/>
</dbReference>
<dbReference type="InterPro" id="IPR006690">
    <property type="entry name" value="OMPA-like_CS"/>
</dbReference>
<dbReference type="PRINTS" id="PR01021">
    <property type="entry name" value="OMPADOMAIN"/>
</dbReference>
<dbReference type="RefSeq" id="WP_007186596.1">
    <property type="nucleotide sequence ID" value="NZ_AKGD01000003.1"/>
</dbReference>
<feature type="region of interest" description="Disordered" evidence="6">
    <location>
        <begin position="192"/>
        <end position="211"/>
    </location>
</feature>
<reference evidence="8 9" key="1">
    <citation type="journal article" date="2012" name="J. Bacteriol.">
        <title>Genome Sequence of n-Alkane-Degrading Hydrocarboniphaga effusa Strain AP103T (ATCC BAA-332T).</title>
        <authorList>
            <person name="Chang H.K."/>
            <person name="Zylstra G.J."/>
            <person name="Chae J.C."/>
        </authorList>
    </citation>
    <scope>NUCLEOTIDE SEQUENCE [LARGE SCALE GENOMIC DNA]</scope>
    <source>
        <strain evidence="8 9">AP103</strain>
    </source>
</reference>
<dbReference type="GO" id="GO:0009279">
    <property type="term" value="C:cell outer membrane"/>
    <property type="evidence" value="ECO:0007669"/>
    <property type="project" value="UniProtKB-SubCell"/>
</dbReference>
<comment type="subcellular location">
    <subcellularLocation>
        <location evidence="1">Cell outer membrane</location>
    </subcellularLocation>
</comment>
<protein>
    <recommendedName>
        <fullName evidence="7">OmpA-like domain-containing protein</fullName>
    </recommendedName>
</protein>
<organism evidence="8 9">
    <name type="scientific">Hydrocarboniphaga effusa AP103</name>
    <dbReference type="NCBI Taxonomy" id="1172194"/>
    <lineage>
        <taxon>Bacteria</taxon>
        <taxon>Pseudomonadati</taxon>
        <taxon>Pseudomonadota</taxon>
        <taxon>Gammaproteobacteria</taxon>
        <taxon>Nevskiales</taxon>
        <taxon>Nevskiaceae</taxon>
        <taxon>Hydrocarboniphaga</taxon>
    </lineage>
</organism>
<dbReference type="Gene3D" id="3.30.1330.60">
    <property type="entry name" value="OmpA-like domain"/>
    <property type="match status" value="1"/>
</dbReference>
<dbReference type="InterPro" id="IPR006665">
    <property type="entry name" value="OmpA-like"/>
</dbReference>
<dbReference type="Pfam" id="PF00691">
    <property type="entry name" value="OmpA"/>
    <property type="match status" value="1"/>
</dbReference>
<name>I7Z9I7_9GAMM</name>
<keyword evidence="5" id="KW-0175">Coiled coil</keyword>
<dbReference type="EMBL" id="AKGD01000003">
    <property type="protein sequence ID" value="EIT68464.1"/>
    <property type="molecule type" value="Genomic_DNA"/>
</dbReference>
<dbReference type="PANTHER" id="PTHR30329">
    <property type="entry name" value="STATOR ELEMENT OF FLAGELLAR MOTOR COMPLEX"/>
    <property type="match status" value="1"/>
</dbReference>
<evidence type="ECO:0000313" key="8">
    <source>
        <dbReference type="EMBL" id="EIT68464.1"/>
    </source>
</evidence>
<keyword evidence="9" id="KW-1185">Reference proteome</keyword>
<feature type="coiled-coil region" evidence="5">
    <location>
        <begin position="28"/>
        <end position="77"/>
    </location>
</feature>
<feature type="domain" description="OmpA-like" evidence="7">
    <location>
        <begin position="75"/>
        <end position="192"/>
    </location>
</feature>
<proteinExistence type="predicted"/>
<evidence type="ECO:0000313" key="9">
    <source>
        <dbReference type="Proteomes" id="UP000003704"/>
    </source>
</evidence>
<gene>
    <name evidence="8" type="ORF">WQQ_36590</name>
</gene>
<evidence type="ECO:0000256" key="5">
    <source>
        <dbReference type="SAM" id="Coils"/>
    </source>
</evidence>
<evidence type="ECO:0000259" key="7">
    <source>
        <dbReference type="PROSITE" id="PS51123"/>
    </source>
</evidence>
<dbReference type="InterPro" id="IPR006664">
    <property type="entry name" value="OMP_bac"/>
</dbReference>
<comment type="caution">
    <text evidence="8">The sequence shown here is derived from an EMBL/GenBank/DDBJ whole genome shotgun (WGS) entry which is preliminary data.</text>
</comment>
<dbReference type="InterPro" id="IPR036737">
    <property type="entry name" value="OmpA-like_sf"/>
</dbReference>